<protein>
    <submittedName>
        <fullName evidence="2">Uncharacterized protein</fullName>
    </submittedName>
</protein>
<evidence type="ECO:0000256" key="1">
    <source>
        <dbReference type="SAM" id="MobiDB-lite"/>
    </source>
</evidence>
<evidence type="ECO:0000313" key="3">
    <source>
        <dbReference type="EMBL" id="CAE2279562.1"/>
    </source>
</evidence>
<sequence>MDSLTPGIGAGRDLSFQEDIQIALALSLSGAETKKPRPNINPNSRSATALAKEEERQVQEAIQQSLAEGTKATSLLDRELLPPLHGLSRRLSASPQSRFSVGRGGISPFLRNDIDPSDLPELV</sequence>
<accession>A0A6U6JNH9</accession>
<organism evidence="2">
    <name type="scientific">Odontella aurita</name>
    <dbReference type="NCBI Taxonomy" id="265563"/>
    <lineage>
        <taxon>Eukaryota</taxon>
        <taxon>Sar</taxon>
        <taxon>Stramenopiles</taxon>
        <taxon>Ochrophyta</taxon>
        <taxon>Bacillariophyta</taxon>
        <taxon>Mediophyceae</taxon>
        <taxon>Biddulphiophycidae</taxon>
        <taxon>Eupodiscales</taxon>
        <taxon>Odontellaceae</taxon>
        <taxon>Odontella</taxon>
    </lineage>
</organism>
<proteinExistence type="predicted"/>
<gene>
    <name evidence="2" type="ORF">OAUR00152_LOCUS36842</name>
    <name evidence="3" type="ORF">OAUR00152_LOCUS36843</name>
</gene>
<dbReference type="EMBL" id="HBKQ01053489">
    <property type="protein sequence ID" value="CAE2279562.1"/>
    <property type="molecule type" value="Transcribed_RNA"/>
</dbReference>
<name>A0A6U6JNH9_9STRA</name>
<dbReference type="EMBL" id="HBKQ01053488">
    <property type="protein sequence ID" value="CAE2279560.1"/>
    <property type="molecule type" value="Transcribed_RNA"/>
</dbReference>
<feature type="compositionally biased region" description="Polar residues" evidence="1">
    <location>
        <begin position="60"/>
        <end position="73"/>
    </location>
</feature>
<dbReference type="AlphaFoldDB" id="A0A6U6JNH9"/>
<evidence type="ECO:0000313" key="2">
    <source>
        <dbReference type="EMBL" id="CAE2279560.1"/>
    </source>
</evidence>
<feature type="region of interest" description="Disordered" evidence="1">
    <location>
        <begin position="31"/>
        <end position="123"/>
    </location>
</feature>
<reference evidence="2" key="1">
    <citation type="submission" date="2021-01" db="EMBL/GenBank/DDBJ databases">
        <authorList>
            <person name="Corre E."/>
            <person name="Pelletier E."/>
            <person name="Niang G."/>
            <person name="Scheremetjew M."/>
            <person name="Finn R."/>
            <person name="Kale V."/>
            <person name="Holt S."/>
            <person name="Cochrane G."/>
            <person name="Meng A."/>
            <person name="Brown T."/>
            <person name="Cohen L."/>
        </authorList>
    </citation>
    <scope>NUCLEOTIDE SEQUENCE</scope>
    <source>
        <strain evidence="2">Isolate 1302-5</strain>
    </source>
</reference>